<protein>
    <recommendedName>
        <fullName evidence="4">Lipoprotein</fullName>
    </recommendedName>
</protein>
<accession>D0LMK5</accession>
<evidence type="ECO:0000256" key="1">
    <source>
        <dbReference type="SAM" id="SignalP"/>
    </source>
</evidence>
<dbReference type="KEGG" id="hoh:Hoch_6218"/>
<keyword evidence="1" id="KW-0732">Signal</keyword>
<dbReference type="HOGENOM" id="CLU_1183727_0_0_7"/>
<dbReference type="EMBL" id="CP001804">
    <property type="protein sequence ID" value="ACY18692.1"/>
    <property type="molecule type" value="Genomic_DNA"/>
</dbReference>
<evidence type="ECO:0000313" key="2">
    <source>
        <dbReference type="EMBL" id="ACY18692.1"/>
    </source>
</evidence>
<evidence type="ECO:0000313" key="3">
    <source>
        <dbReference type="Proteomes" id="UP000001880"/>
    </source>
</evidence>
<name>D0LMK5_HALO1</name>
<sequence length="234" mass="24037">MRTKISALSTLLLGIAFSTGCAVGDADMSMEEEVSALEGMASLAPLATLDRDGLHFASPELAQQWVEEAPGVWRQVAGSGRLVMGAEGHRSSVMQLEDELAWLRAAGALSAELVSAQARLDAHRAALAKAEDEIGVEVTCDIALYTGPSGPIFGFSGSAALTELACTGGTVTFTVESQACTNSSGCGPYNVQTAVPGSTPALWGSLRSGTGSSCDAFVALSPSNLAQFDIFPCS</sequence>
<dbReference type="RefSeq" id="WP_012831284.1">
    <property type="nucleotide sequence ID" value="NC_013440.1"/>
</dbReference>
<dbReference type="PROSITE" id="PS51257">
    <property type="entry name" value="PROKAR_LIPOPROTEIN"/>
    <property type="match status" value="1"/>
</dbReference>
<keyword evidence="3" id="KW-1185">Reference proteome</keyword>
<proteinExistence type="predicted"/>
<gene>
    <name evidence="2" type="ordered locus">Hoch_6218</name>
</gene>
<evidence type="ECO:0008006" key="4">
    <source>
        <dbReference type="Google" id="ProtNLM"/>
    </source>
</evidence>
<reference evidence="2 3" key="1">
    <citation type="journal article" date="2010" name="Stand. Genomic Sci.">
        <title>Complete genome sequence of Haliangium ochraceum type strain (SMP-2).</title>
        <authorList>
            <consortium name="US DOE Joint Genome Institute (JGI-PGF)"/>
            <person name="Ivanova N."/>
            <person name="Daum C."/>
            <person name="Lang E."/>
            <person name="Abt B."/>
            <person name="Kopitz M."/>
            <person name="Saunders E."/>
            <person name="Lapidus A."/>
            <person name="Lucas S."/>
            <person name="Glavina Del Rio T."/>
            <person name="Nolan M."/>
            <person name="Tice H."/>
            <person name="Copeland A."/>
            <person name="Cheng J.F."/>
            <person name="Chen F."/>
            <person name="Bruce D."/>
            <person name="Goodwin L."/>
            <person name="Pitluck S."/>
            <person name="Mavromatis K."/>
            <person name="Pati A."/>
            <person name="Mikhailova N."/>
            <person name="Chen A."/>
            <person name="Palaniappan K."/>
            <person name="Land M."/>
            <person name="Hauser L."/>
            <person name="Chang Y.J."/>
            <person name="Jeffries C.D."/>
            <person name="Detter J.C."/>
            <person name="Brettin T."/>
            <person name="Rohde M."/>
            <person name="Goker M."/>
            <person name="Bristow J."/>
            <person name="Markowitz V."/>
            <person name="Eisen J.A."/>
            <person name="Hugenholtz P."/>
            <person name="Kyrpides N.C."/>
            <person name="Klenk H.P."/>
        </authorList>
    </citation>
    <scope>NUCLEOTIDE SEQUENCE [LARGE SCALE GENOMIC DNA]</scope>
    <source>
        <strain evidence="3">DSM 14365 / CIP 107738 / JCM 11303 / AJ 13395 / SMP-2</strain>
    </source>
</reference>
<feature type="signal peptide" evidence="1">
    <location>
        <begin position="1"/>
        <end position="22"/>
    </location>
</feature>
<organism evidence="2 3">
    <name type="scientific">Haliangium ochraceum (strain DSM 14365 / JCM 11303 / SMP-2)</name>
    <dbReference type="NCBI Taxonomy" id="502025"/>
    <lineage>
        <taxon>Bacteria</taxon>
        <taxon>Pseudomonadati</taxon>
        <taxon>Myxococcota</taxon>
        <taxon>Polyangia</taxon>
        <taxon>Haliangiales</taxon>
        <taxon>Kofleriaceae</taxon>
        <taxon>Haliangium</taxon>
    </lineage>
</organism>
<dbReference type="Proteomes" id="UP000001880">
    <property type="component" value="Chromosome"/>
</dbReference>
<dbReference type="AlphaFoldDB" id="D0LMK5"/>
<feature type="chain" id="PRO_5003011505" description="Lipoprotein" evidence="1">
    <location>
        <begin position="23"/>
        <end position="234"/>
    </location>
</feature>